<dbReference type="SUPFAM" id="SSF53474">
    <property type="entry name" value="alpha/beta-Hydrolases"/>
    <property type="match status" value="1"/>
</dbReference>
<organism evidence="1 2">
    <name type="scientific">Euzebya pacifica</name>
    <dbReference type="NCBI Taxonomy" id="1608957"/>
    <lineage>
        <taxon>Bacteria</taxon>
        <taxon>Bacillati</taxon>
        <taxon>Actinomycetota</taxon>
        <taxon>Nitriliruptoria</taxon>
        <taxon>Euzebyales</taxon>
    </lineage>
</organism>
<dbReference type="RefSeq" id="WP_114593676.1">
    <property type="nucleotide sequence ID" value="NZ_CAXIBR010000017.1"/>
</dbReference>
<dbReference type="AlphaFoldDB" id="A0A346Y4V4"/>
<reference evidence="1 2" key="1">
    <citation type="submission" date="2018-09" db="EMBL/GenBank/DDBJ databases">
        <title>Complete genome sequence of Euzebya sp. DY32-46 isolated from seawater of Pacific Ocean.</title>
        <authorList>
            <person name="Xu L."/>
            <person name="Wu Y.-H."/>
            <person name="Xu X.-W."/>
        </authorList>
    </citation>
    <scope>NUCLEOTIDE SEQUENCE [LARGE SCALE GENOMIC DNA]</scope>
    <source>
        <strain evidence="1 2">DY32-46</strain>
    </source>
</reference>
<sequence>MERVVYIHGVVPQGAVDHTTSYRAFRDGLSSRLDAEGHDALPPLADSVTVEWGFPHPLAGDTASLARAQEVITRRVDAATPSDRTSFSALLFAPAIEPVRGLIQHTWADIVHYVSEKGKARIRNVVWGRMLELIDPHEPTDLTVIGHSAGSLIAVDLLFWLFSHQRDDPDELRAMGLDPDEVEAAHTNWRVRRLVTFGSPIAALLIRSTAVTDILAADGTLDAADLGLGTRCHDGQMPLWLNVWDRHDVLAYPVEPFYTGAEIHDLYPDHSDSLLGSHEAYWHADRVHRVIADAWGRQPGPLT</sequence>
<gene>
    <name evidence="1" type="ORF">DVS28_a4844</name>
</gene>
<dbReference type="Proteomes" id="UP000264006">
    <property type="component" value="Chromosome"/>
</dbReference>
<keyword evidence="2" id="KW-1185">Reference proteome</keyword>
<accession>A0A346Y4V4</accession>
<dbReference type="EMBL" id="CP031165">
    <property type="protein sequence ID" value="AXV09501.1"/>
    <property type="molecule type" value="Genomic_DNA"/>
</dbReference>
<proteinExistence type="predicted"/>
<name>A0A346Y4V4_9ACTN</name>
<evidence type="ECO:0008006" key="3">
    <source>
        <dbReference type="Google" id="ProtNLM"/>
    </source>
</evidence>
<protein>
    <recommendedName>
        <fullName evidence="3">Alpha/beta hydrolase</fullName>
    </recommendedName>
</protein>
<evidence type="ECO:0000313" key="1">
    <source>
        <dbReference type="EMBL" id="AXV09501.1"/>
    </source>
</evidence>
<evidence type="ECO:0000313" key="2">
    <source>
        <dbReference type="Proteomes" id="UP000264006"/>
    </source>
</evidence>
<dbReference type="KEGG" id="euz:DVS28_a4844"/>
<dbReference type="InterPro" id="IPR029058">
    <property type="entry name" value="AB_hydrolase_fold"/>
</dbReference>
<dbReference type="OrthoDB" id="3483116at2"/>